<dbReference type="CDD" id="cd06587">
    <property type="entry name" value="VOC"/>
    <property type="match status" value="1"/>
</dbReference>
<dbReference type="AlphaFoldDB" id="A0A7S4TAG8"/>
<accession>A0A7S4TAG8</accession>
<reference evidence="3" key="1">
    <citation type="submission" date="2021-01" db="EMBL/GenBank/DDBJ databases">
        <authorList>
            <person name="Corre E."/>
            <person name="Pelletier E."/>
            <person name="Niang G."/>
            <person name="Scheremetjew M."/>
            <person name="Finn R."/>
            <person name="Kale V."/>
            <person name="Holt S."/>
            <person name="Cochrane G."/>
            <person name="Meng A."/>
            <person name="Brown T."/>
            <person name="Cohen L."/>
        </authorList>
    </citation>
    <scope>NUCLEOTIDE SEQUENCE</scope>
    <source>
        <strain evidence="3">GSO104</strain>
    </source>
</reference>
<protein>
    <recommendedName>
        <fullName evidence="2">VOC domain-containing protein</fullName>
    </recommendedName>
</protein>
<dbReference type="InterPro" id="IPR029068">
    <property type="entry name" value="Glyas_Bleomycin-R_OHBP_Dase"/>
</dbReference>
<dbReference type="GO" id="GO:0004462">
    <property type="term" value="F:lactoylglutathione lyase activity"/>
    <property type="evidence" value="ECO:0007669"/>
    <property type="project" value="InterPro"/>
</dbReference>
<dbReference type="PROSITE" id="PS00934">
    <property type="entry name" value="GLYOXALASE_I_1"/>
    <property type="match status" value="1"/>
</dbReference>
<keyword evidence="1" id="KW-0479">Metal-binding</keyword>
<dbReference type="SUPFAM" id="SSF54593">
    <property type="entry name" value="Glyoxalase/Bleomycin resistance protein/Dihydroxybiphenyl dioxygenase"/>
    <property type="match status" value="1"/>
</dbReference>
<evidence type="ECO:0000259" key="2">
    <source>
        <dbReference type="PROSITE" id="PS51819"/>
    </source>
</evidence>
<dbReference type="EMBL" id="HBNS01062010">
    <property type="protein sequence ID" value="CAE4670402.1"/>
    <property type="molecule type" value="Transcribed_RNA"/>
</dbReference>
<dbReference type="GO" id="GO:0046872">
    <property type="term" value="F:metal ion binding"/>
    <property type="evidence" value="ECO:0007669"/>
    <property type="project" value="UniProtKB-KW"/>
</dbReference>
<dbReference type="InterPro" id="IPR018146">
    <property type="entry name" value="Glyoxalase_1_CS"/>
</dbReference>
<feature type="domain" description="VOC" evidence="2">
    <location>
        <begin position="38"/>
        <end position="152"/>
    </location>
</feature>
<evidence type="ECO:0000256" key="1">
    <source>
        <dbReference type="ARBA" id="ARBA00022723"/>
    </source>
</evidence>
<dbReference type="PANTHER" id="PTHR40280">
    <property type="entry name" value="BLR6907 PROTEIN"/>
    <property type="match status" value="1"/>
</dbReference>
<sequence>MVGNRIRNSLGANTLRKLAKRAARQDEINNLDLGGISWLEHINLVVGTRPQAETFYEELLGFSADRSKSFHVNLGQQQFHLAPAKEGDTKPQIITGSVGLVVPDLDSVRERITQSSESLQGTSFEVLADNIDEEGSLTVSCPCGNTIHLYCAKRDSSALQPSVNVPQKMTNMHAPGGTYSSDNLAVRGQPGIRYVEVACPVGTTAAIEKFYKEMLGCTVSQLSGEDGQIIAVQVGPGVHLIYSESSSVTSEDYNAMEGVHICIYVPSFKSLYDRLSDKNLLFTNPRFTHLDTCDTWEEAMTSRTLRFKDIIDLDTGDKILELEHETRPMKHGQYMKVPYYVPK</sequence>
<dbReference type="PANTHER" id="PTHR40280:SF1">
    <property type="entry name" value="VOC DOMAIN-CONTAINING PROTEIN"/>
    <property type="match status" value="1"/>
</dbReference>
<organism evidence="3">
    <name type="scientific">Ditylum brightwellii</name>
    <dbReference type="NCBI Taxonomy" id="49249"/>
    <lineage>
        <taxon>Eukaryota</taxon>
        <taxon>Sar</taxon>
        <taxon>Stramenopiles</taxon>
        <taxon>Ochrophyta</taxon>
        <taxon>Bacillariophyta</taxon>
        <taxon>Mediophyceae</taxon>
        <taxon>Lithodesmiophycidae</taxon>
        <taxon>Lithodesmiales</taxon>
        <taxon>Lithodesmiaceae</taxon>
        <taxon>Ditylum</taxon>
    </lineage>
</organism>
<dbReference type="PROSITE" id="PS51819">
    <property type="entry name" value="VOC"/>
    <property type="match status" value="1"/>
</dbReference>
<gene>
    <name evidence="3" type="ORF">DBRI00130_LOCUS44739</name>
</gene>
<dbReference type="InterPro" id="IPR037523">
    <property type="entry name" value="VOC_core"/>
</dbReference>
<evidence type="ECO:0000313" key="3">
    <source>
        <dbReference type="EMBL" id="CAE4670402.1"/>
    </source>
</evidence>
<dbReference type="Gene3D" id="3.10.180.10">
    <property type="entry name" value="2,3-Dihydroxybiphenyl 1,2-Dioxygenase, domain 1"/>
    <property type="match status" value="2"/>
</dbReference>
<name>A0A7S4TAG8_9STRA</name>
<proteinExistence type="predicted"/>